<dbReference type="GO" id="GO:0071897">
    <property type="term" value="P:DNA biosynthetic process"/>
    <property type="evidence" value="ECO:0007669"/>
    <property type="project" value="UniProtKB-ARBA"/>
</dbReference>
<proteinExistence type="predicted"/>
<evidence type="ECO:0000259" key="1">
    <source>
        <dbReference type="PROSITE" id="PS50878"/>
    </source>
</evidence>
<organism evidence="2 3">
    <name type="scientific">Cryptotermes secundus</name>
    <dbReference type="NCBI Taxonomy" id="105785"/>
    <lineage>
        <taxon>Eukaryota</taxon>
        <taxon>Metazoa</taxon>
        <taxon>Ecdysozoa</taxon>
        <taxon>Arthropoda</taxon>
        <taxon>Hexapoda</taxon>
        <taxon>Insecta</taxon>
        <taxon>Pterygota</taxon>
        <taxon>Neoptera</taxon>
        <taxon>Polyneoptera</taxon>
        <taxon>Dictyoptera</taxon>
        <taxon>Blattodea</taxon>
        <taxon>Blattoidea</taxon>
        <taxon>Termitoidae</taxon>
        <taxon>Kalotermitidae</taxon>
        <taxon>Cryptotermitinae</taxon>
        <taxon>Cryptotermes</taxon>
    </lineage>
</organism>
<keyword evidence="3" id="KW-1185">Reference proteome</keyword>
<dbReference type="PROSITE" id="PS50878">
    <property type="entry name" value="RT_POL"/>
    <property type="match status" value="1"/>
</dbReference>
<feature type="domain" description="Reverse transcriptase" evidence="1">
    <location>
        <begin position="1"/>
        <end position="256"/>
    </location>
</feature>
<dbReference type="AlphaFoldDB" id="A0A2J7QTR6"/>
<name>A0A2J7QTR6_9NEOP</name>
<dbReference type="PANTHER" id="PTHR47027">
    <property type="entry name" value="REVERSE TRANSCRIPTASE DOMAIN-CONTAINING PROTEIN"/>
    <property type="match status" value="1"/>
</dbReference>
<reference evidence="2 3" key="1">
    <citation type="submission" date="2017-12" db="EMBL/GenBank/DDBJ databases">
        <title>Hemimetabolous genomes reveal molecular basis of termite eusociality.</title>
        <authorList>
            <person name="Harrison M.C."/>
            <person name="Jongepier E."/>
            <person name="Robertson H.M."/>
            <person name="Arning N."/>
            <person name="Bitard-Feildel T."/>
            <person name="Chao H."/>
            <person name="Childers C.P."/>
            <person name="Dinh H."/>
            <person name="Doddapaneni H."/>
            <person name="Dugan S."/>
            <person name="Gowin J."/>
            <person name="Greiner C."/>
            <person name="Han Y."/>
            <person name="Hu H."/>
            <person name="Hughes D.S.T."/>
            <person name="Huylmans A.-K."/>
            <person name="Kemena C."/>
            <person name="Kremer L.P.M."/>
            <person name="Lee S.L."/>
            <person name="Lopez-Ezquerra A."/>
            <person name="Mallet L."/>
            <person name="Monroy-Kuhn J.M."/>
            <person name="Moser A."/>
            <person name="Murali S.C."/>
            <person name="Muzny D.M."/>
            <person name="Otani S."/>
            <person name="Piulachs M.-D."/>
            <person name="Poelchau M."/>
            <person name="Qu J."/>
            <person name="Schaub F."/>
            <person name="Wada-Katsumata A."/>
            <person name="Worley K.C."/>
            <person name="Xie Q."/>
            <person name="Ylla G."/>
            <person name="Poulsen M."/>
            <person name="Gibbs R.A."/>
            <person name="Schal C."/>
            <person name="Richards S."/>
            <person name="Belles X."/>
            <person name="Korb J."/>
            <person name="Bornberg-Bauer E."/>
        </authorList>
    </citation>
    <scope>NUCLEOTIDE SEQUENCE [LARGE SCALE GENOMIC DNA]</scope>
    <source>
        <tissue evidence="2">Whole body</tissue>
    </source>
</reference>
<sequence>MRNGKATGDDDVPGDVLKLLGEGGLKTLTKLINTIYETEAIYEPYMKPYCTYSKDNKRRIERKIEDILGEDQFGFRRGKGTRDAIGMMRIIAERTLEIDEELCACFIDWQKAFDHVNWTKLMQILKETGIDWHERRLISKLYMDQKVRVRMDRGETRSVKIGRGVQQGCCLSPILFNLYSECLTKEALDGLGDFKLGGQIIQTVKYADDLVLMAKEETVLPLSTTYILSFSLASLTWVSAASARKLTLLLLFLSLK</sequence>
<protein>
    <recommendedName>
        <fullName evidence="1">Reverse transcriptase domain-containing protein</fullName>
    </recommendedName>
</protein>
<evidence type="ECO:0000313" key="3">
    <source>
        <dbReference type="Proteomes" id="UP000235965"/>
    </source>
</evidence>
<dbReference type="Proteomes" id="UP000235965">
    <property type="component" value="Unassembled WGS sequence"/>
</dbReference>
<dbReference type="InterPro" id="IPR000477">
    <property type="entry name" value="RT_dom"/>
</dbReference>
<dbReference type="EMBL" id="NEVH01011193">
    <property type="protein sequence ID" value="PNF31982.1"/>
    <property type="molecule type" value="Genomic_DNA"/>
</dbReference>
<dbReference type="SUPFAM" id="SSF56672">
    <property type="entry name" value="DNA/RNA polymerases"/>
    <property type="match status" value="1"/>
</dbReference>
<gene>
    <name evidence="2" type="ORF">B7P43_G06561</name>
</gene>
<dbReference type="PANTHER" id="PTHR47027:SF8">
    <property type="entry name" value="RIBONUCLEASE H"/>
    <property type="match status" value="1"/>
</dbReference>
<evidence type="ECO:0000313" key="2">
    <source>
        <dbReference type="EMBL" id="PNF31982.1"/>
    </source>
</evidence>
<comment type="caution">
    <text evidence="2">The sequence shown here is derived from an EMBL/GenBank/DDBJ whole genome shotgun (WGS) entry which is preliminary data.</text>
</comment>
<dbReference type="InParanoid" id="A0A2J7QTR6"/>
<dbReference type="Pfam" id="PF00078">
    <property type="entry name" value="RVT_1"/>
    <property type="match status" value="1"/>
</dbReference>
<dbReference type="InterPro" id="IPR043502">
    <property type="entry name" value="DNA/RNA_pol_sf"/>
</dbReference>
<accession>A0A2J7QTR6</accession>